<reference evidence="4" key="1">
    <citation type="journal article" date="2014" name="Gene">
        <title>Genome-guided analysis of transformation efficiency and carbon dioxide assimilation by Moorella thermoacetica Y72.</title>
        <authorList>
            <person name="Tsukahara K."/>
            <person name="Kita A."/>
            <person name="Nakashimada Y."/>
            <person name="Hoshino T."/>
            <person name="Murakami K."/>
        </authorList>
    </citation>
    <scope>NUCLEOTIDE SEQUENCE [LARGE SCALE GENOMIC DNA]</scope>
    <source>
        <strain evidence="4">Y72</strain>
    </source>
</reference>
<dbReference type="InterPro" id="IPR051448">
    <property type="entry name" value="CdaR-like_regulators"/>
</dbReference>
<sequence length="393" mass="44608">MLNQELIQPLLERAAALWQTAIDVVDPGGQVVASSEPSRLHFYHPEVLGLSLTEDGVRVQGESYYLPLVINDRVAGWLVWQGGVKGEVATLLQVALEEILAAARRRDQQYFTAREEEALVADLLAREAASRVEELKVRALNSGYDLNLPRAVIVLQLEPRENRYFNINLHLGYDVTEEQLKEEILEQIKGDLYLTAQDLVAYYGREMLVIFKAFLELENMGRLYQALEVICRHLYELIKDNRLFAVRVAYGSIVTEIAGLRQSYQEAAELIALGHSCGHNSGYIDFEDILFEALVCSLPGRLKGRYLEPLYQKIVAAGEEGIQLLETVEACIDNNMNIKQTAEQLYLHRNTVTNRLERIKLLTGLDPGTGFRALFWLKMLAVYRRLVQTRDEA</sequence>
<dbReference type="PANTHER" id="PTHR33744:SF15">
    <property type="entry name" value="CARBOHYDRATE DIACID REGULATOR"/>
    <property type="match status" value="1"/>
</dbReference>
<evidence type="ECO:0000259" key="3">
    <source>
        <dbReference type="Pfam" id="PF17853"/>
    </source>
</evidence>
<dbReference type="InterPro" id="IPR042070">
    <property type="entry name" value="PucR_C-HTH_sf"/>
</dbReference>
<dbReference type="RefSeq" id="WP_025773329.1">
    <property type="nucleotide sequence ID" value="NZ_DF238840.1"/>
</dbReference>
<dbReference type="EMBL" id="DF238840">
    <property type="protein sequence ID" value="GAF25319.1"/>
    <property type="molecule type" value="Genomic_DNA"/>
</dbReference>
<name>A0A0S6U874_NEOTH</name>
<feature type="domain" description="PucR C-terminal helix-turn-helix" evidence="2">
    <location>
        <begin position="324"/>
        <end position="370"/>
    </location>
</feature>
<dbReference type="Pfam" id="PF17853">
    <property type="entry name" value="GGDEF_2"/>
    <property type="match status" value="1"/>
</dbReference>
<gene>
    <name evidence="4" type="ORF">MTY_0651</name>
</gene>
<dbReference type="InterPro" id="IPR025736">
    <property type="entry name" value="PucR_C-HTH_dom"/>
</dbReference>
<evidence type="ECO:0000256" key="1">
    <source>
        <dbReference type="ARBA" id="ARBA00006754"/>
    </source>
</evidence>
<dbReference type="Gene3D" id="1.10.10.2840">
    <property type="entry name" value="PucR C-terminal helix-turn-helix domain"/>
    <property type="match status" value="1"/>
</dbReference>
<accession>A0A0S6U874</accession>
<evidence type="ECO:0000313" key="4">
    <source>
        <dbReference type="EMBL" id="GAF25319.1"/>
    </source>
</evidence>
<proteinExistence type="inferred from homology"/>
<dbReference type="AlphaFoldDB" id="A0A0S6U874"/>
<protein>
    <submittedName>
        <fullName evidence="4">Sugar diacid utilization regulator</fullName>
    </submittedName>
</protein>
<organism evidence="4">
    <name type="scientific">Moorella thermoacetica Y72</name>
    <dbReference type="NCBI Taxonomy" id="1325331"/>
    <lineage>
        <taxon>Bacteria</taxon>
        <taxon>Bacillati</taxon>
        <taxon>Bacillota</taxon>
        <taxon>Clostridia</taxon>
        <taxon>Neomoorellales</taxon>
        <taxon>Neomoorellaceae</taxon>
        <taxon>Neomoorella</taxon>
    </lineage>
</organism>
<feature type="domain" description="CdaR GGDEF-like" evidence="3">
    <location>
        <begin position="133"/>
        <end position="270"/>
    </location>
</feature>
<dbReference type="InterPro" id="IPR041522">
    <property type="entry name" value="CdaR_GGDEF"/>
</dbReference>
<dbReference type="Proteomes" id="UP000063718">
    <property type="component" value="Unassembled WGS sequence"/>
</dbReference>
<evidence type="ECO:0000259" key="2">
    <source>
        <dbReference type="Pfam" id="PF13556"/>
    </source>
</evidence>
<comment type="similarity">
    <text evidence="1">Belongs to the CdaR family.</text>
</comment>
<dbReference type="Pfam" id="PF13556">
    <property type="entry name" value="HTH_30"/>
    <property type="match status" value="1"/>
</dbReference>
<dbReference type="PANTHER" id="PTHR33744">
    <property type="entry name" value="CARBOHYDRATE DIACID REGULATOR"/>
    <property type="match status" value="1"/>
</dbReference>